<dbReference type="PROSITE" id="PS50995">
    <property type="entry name" value="HTH_MARR_2"/>
    <property type="match status" value="1"/>
</dbReference>
<dbReference type="EMBL" id="WNZZ01000012">
    <property type="protein sequence ID" value="MUG23976.1"/>
    <property type="molecule type" value="Genomic_DNA"/>
</dbReference>
<dbReference type="GO" id="GO:0003700">
    <property type="term" value="F:DNA-binding transcription factor activity"/>
    <property type="evidence" value="ECO:0007669"/>
    <property type="project" value="InterPro"/>
</dbReference>
<feature type="domain" description="HTH marR-type" evidence="4">
    <location>
        <begin position="23"/>
        <end position="152"/>
    </location>
</feature>
<dbReference type="InterPro" id="IPR000835">
    <property type="entry name" value="HTH_MarR-typ"/>
</dbReference>
<name>A0A090YCE6_PAEMA</name>
<evidence type="ECO:0000313" key="6">
    <source>
        <dbReference type="EMBL" id="MUG23976.1"/>
    </source>
</evidence>
<dbReference type="PATRIC" id="fig|44252.3.peg.5166"/>
<dbReference type="Pfam" id="PF01047">
    <property type="entry name" value="MarR"/>
    <property type="match status" value="1"/>
</dbReference>
<accession>A0A090YCE6</accession>
<dbReference type="GeneID" id="77007929"/>
<keyword evidence="7" id="KW-1185">Reference proteome</keyword>
<dbReference type="STRING" id="44252.DJ90_2284"/>
<reference evidence="5 7" key="1">
    <citation type="submission" date="2014-04" db="EMBL/GenBank/DDBJ databases">
        <authorList>
            <person name="Bishop-Lilly K.A."/>
            <person name="Broomall S.M."/>
            <person name="Chain P.S."/>
            <person name="Chertkov O."/>
            <person name="Coyne S.R."/>
            <person name="Daligault H.E."/>
            <person name="Davenport K.W."/>
            <person name="Erkkila T."/>
            <person name="Frey K.G."/>
            <person name="Gibbons H.S."/>
            <person name="Gu W."/>
            <person name="Jaissle J."/>
            <person name="Johnson S.L."/>
            <person name="Koroleva G.I."/>
            <person name="Ladner J.T."/>
            <person name="Lo C.-C."/>
            <person name="Minogue T.D."/>
            <person name="Munk C."/>
            <person name="Palacios G.F."/>
            <person name="Redden C.L."/>
            <person name="Rosenzweig C.N."/>
            <person name="Scholz M.B."/>
            <person name="Teshima H."/>
            <person name="Xu Y."/>
        </authorList>
    </citation>
    <scope>NUCLEOTIDE SEQUENCE [LARGE SCALE GENOMIC DNA]</scope>
    <source>
        <strain evidence="5 7">8244</strain>
    </source>
</reference>
<dbReference type="EMBL" id="JMQA01000041">
    <property type="protein sequence ID" value="KFM95866.1"/>
    <property type="molecule type" value="Genomic_DNA"/>
</dbReference>
<dbReference type="SUPFAM" id="SSF46785">
    <property type="entry name" value="Winged helix' DNA-binding domain"/>
    <property type="match status" value="1"/>
</dbReference>
<dbReference type="InterPro" id="IPR036388">
    <property type="entry name" value="WH-like_DNA-bd_sf"/>
</dbReference>
<evidence type="ECO:0000313" key="7">
    <source>
        <dbReference type="Proteomes" id="UP000029278"/>
    </source>
</evidence>
<dbReference type="SMART" id="SM00347">
    <property type="entry name" value="HTH_MARR"/>
    <property type="match status" value="1"/>
</dbReference>
<keyword evidence="1" id="KW-0805">Transcription regulation</keyword>
<dbReference type="PROSITE" id="PS01117">
    <property type="entry name" value="HTH_MARR_1"/>
    <property type="match status" value="1"/>
</dbReference>
<comment type="caution">
    <text evidence="5">The sequence shown here is derived from an EMBL/GenBank/DDBJ whole genome shotgun (WGS) entry which is preliminary data.</text>
</comment>
<dbReference type="InterPro" id="IPR036390">
    <property type="entry name" value="WH_DNA-bd_sf"/>
</dbReference>
<dbReference type="InterPro" id="IPR052067">
    <property type="entry name" value="Metal_resp_HTH_trans_reg"/>
</dbReference>
<dbReference type="InterPro" id="IPR023187">
    <property type="entry name" value="Tscrpt_reg_MarR-type_CS"/>
</dbReference>
<dbReference type="OrthoDB" id="5358347at2"/>
<evidence type="ECO:0000256" key="2">
    <source>
        <dbReference type="ARBA" id="ARBA00023125"/>
    </source>
</evidence>
<proteinExistence type="predicted"/>
<dbReference type="PANTHER" id="PTHR35790:SF4">
    <property type="entry name" value="HTH-TYPE TRANSCRIPTIONAL REGULATOR PCHR"/>
    <property type="match status" value="1"/>
</dbReference>
<sequence length="166" mass="19158">MNSSEKLKQLVYGQFLHFSHMMEQSFDRELDEFADQAREMGLDSFPNNLTTVHVLDCIGNHEPINNTTIADKLNLSKASITKISAKLLEEGYVKRGQLNDNKKEVYFSLTPKGRRIFEAHEAMHKMMERRFLDTFDSFAEAELLAVLKFFQTMADFLNERQSAGVK</sequence>
<organism evidence="5 7">
    <name type="scientific">Paenibacillus macerans</name>
    <name type="common">Bacillus macerans</name>
    <dbReference type="NCBI Taxonomy" id="44252"/>
    <lineage>
        <taxon>Bacteria</taxon>
        <taxon>Bacillati</taxon>
        <taxon>Bacillota</taxon>
        <taxon>Bacilli</taxon>
        <taxon>Bacillales</taxon>
        <taxon>Paenibacillaceae</taxon>
        <taxon>Paenibacillus</taxon>
    </lineage>
</organism>
<keyword evidence="2" id="KW-0238">DNA-binding</keyword>
<evidence type="ECO:0000256" key="1">
    <source>
        <dbReference type="ARBA" id="ARBA00023015"/>
    </source>
</evidence>
<evidence type="ECO:0000313" key="5">
    <source>
        <dbReference type="EMBL" id="KFM95866.1"/>
    </source>
</evidence>
<dbReference type="AlphaFoldDB" id="A0A090YCE6"/>
<reference evidence="6 8" key="2">
    <citation type="submission" date="2019-11" db="EMBL/GenBank/DDBJ databases">
        <title>Draft genome sequences of five Paenibacillus species of dairy origin.</title>
        <authorList>
            <person name="Olajide A.M."/>
            <person name="Chen S."/>
            <person name="Lapointe G."/>
        </authorList>
    </citation>
    <scope>NUCLEOTIDE SEQUENCE [LARGE SCALE GENOMIC DNA]</scope>
    <source>
        <strain evidence="6 8">3CT49</strain>
    </source>
</reference>
<evidence type="ECO:0000313" key="8">
    <source>
        <dbReference type="Proteomes" id="UP000442469"/>
    </source>
</evidence>
<keyword evidence="3" id="KW-0804">Transcription</keyword>
<gene>
    <name evidence="5" type="ORF">DJ90_2284</name>
    <name evidence="6" type="ORF">GNQ08_16415</name>
</gene>
<dbReference type="PANTHER" id="PTHR35790">
    <property type="entry name" value="HTH-TYPE TRANSCRIPTIONAL REGULATOR PCHR"/>
    <property type="match status" value="1"/>
</dbReference>
<dbReference type="HOGENOM" id="CLU_083287_11_2_9"/>
<dbReference type="RefSeq" id="WP_036623908.1">
    <property type="nucleotide sequence ID" value="NZ_BGML01000008.1"/>
</dbReference>
<dbReference type="GO" id="GO:0003677">
    <property type="term" value="F:DNA binding"/>
    <property type="evidence" value="ECO:0007669"/>
    <property type="project" value="UniProtKB-KW"/>
</dbReference>
<dbReference type="Gene3D" id="1.10.10.10">
    <property type="entry name" value="Winged helix-like DNA-binding domain superfamily/Winged helix DNA-binding domain"/>
    <property type="match status" value="1"/>
</dbReference>
<protein>
    <submittedName>
        <fullName evidence="6">MarR family transcriptional regulator</fullName>
    </submittedName>
</protein>
<dbReference type="Proteomes" id="UP000442469">
    <property type="component" value="Unassembled WGS sequence"/>
</dbReference>
<evidence type="ECO:0000256" key="3">
    <source>
        <dbReference type="ARBA" id="ARBA00023163"/>
    </source>
</evidence>
<dbReference type="Proteomes" id="UP000029278">
    <property type="component" value="Unassembled WGS sequence"/>
</dbReference>
<evidence type="ECO:0000259" key="4">
    <source>
        <dbReference type="PROSITE" id="PS50995"/>
    </source>
</evidence>